<dbReference type="OrthoDB" id="733404at2"/>
<keyword evidence="2" id="KW-1185">Reference proteome</keyword>
<accession>A0A1H3N2P1</accession>
<dbReference type="RefSeq" id="WP_089894060.1">
    <property type="nucleotide sequence ID" value="NZ_FNPR01000004.1"/>
</dbReference>
<dbReference type="Proteomes" id="UP000199026">
    <property type="component" value="Unassembled WGS sequence"/>
</dbReference>
<evidence type="ECO:0000313" key="1">
    <source>
        <dbReference type="EMBL" id="SDY82755.1"/>
    </source>
</evidence>
<dbReference type="GO" id="GO:0008237">
    <property type="term" value="F:metallopeptidase activity"/>
    <property type="evidence" value="ECO:0007669"/>
    <property type="project" value="InterPro"/>
</dbReference>
<evidence type="ECO:0000313" key="2">
    <source>
        <dbReference type="Proteomes" id="UP000199026"/>
    </source>
</evidence>
<sequence length="76" mass="8334">MAYRDIFSDLETLFDVSFDEVIDTSAVNVVSISQNTQADTLGYAFFPNETDPIGSDVFLSIDFDTPTSSSSETHAK</sequence>
<proteinExistence type="predicted"/>
<dbReference type="Gene3D" id="3.40.390.10">
    <property type="entry name" value="Collagenase (Catalytic Domain)"/>
    <property type="match status" value="1"/>
</dbReference>
<dbReference type="InterPro" id="IPR024079">
    <property type="entry name" value="MetalloPept_cat_dom_sf"/>
</dbReference>
<dbReference type="EMBL" id="FNPR01000004">
    <property type="protein sequence ID" value="SDY82755.1"/>
    <property type="molecule type" value="Genomic_DNA"/>
</dbReference>
<gene>
    <name evidence="1" type="ORF">SAMN05444486_104122</name>
</gene>
<name>A0A1H3N2P1_9RHOB</name>
<dbReference type="AlphaFoldDB" id="A0A1H3N2P1"/>
<reference evidence="1 2" key="1">
    <citation type="submission" date="2016-10" db="EMBL/GenBank/DDBJ databases">
        <authorList>
            <person name="de Groot N.N."/>
        </authorList>
    </citation>
    <scope>NUCLEOTIDE SEQUENCE [LARGE SCALE GENOMIC DNA]</scope>
    <source>
        <strain evidence="1 2">DSM 24677</strain>
    </source>
</reference>
<dbReference type="GeneID" id="78125761"/>
<organism evidence="1 2">
    <name type="scientific">Lentibacter algarum</name>
    <dbReference type="NCBI Taxonomy" id="576131"/>
    <lineage>
        <taxon>Bacteria</taxon>
        <taxon>Pseudomonadati</taxon>
        <taxon>Pseudomonadota</taxon>
        <taxon>Alphaproteobacteria</taxon>
        <taxon>Rhodobacterales</taxon>
        <taxon>Roseobacteraceae</taxon>
        <taxon>Lentibacter</taxon>
    </lineage>
</organism>
<protein>
    <submittedName>
        <fullName evidence="1">Uncharacterized protein</fullName>
    </submittedName>
</protein>